<evidence type="ECO:0000256" key="1">
    <source>
        <dbReference type="ARBA" id="ARBA00008711"/>
    </source>
</evidence>
<dbReference type="Pfam" id="PF01035">
    <property type="entry name" value="DNA_binding_1"/>
    <property type="match status" value="1"/>
</dbReference>
<evidence type="ECO:0000256" key="4">
    <source>
        <dbReference type="ARBA" id="ARBA00022763"/>
    </source>
</evidence>
<dbReference type="CDD" id="cd06445">
    <property type="entry name" value="ATase"/>
    <property type="match status" value="1"/>
</dbReference>
<keyword evidence="7" id="KW-1185">Reference proteome</keyword>
<dbReference type="NCBIfam" id="TIGR00589">
    <property type="entry name" value="ogt"/>
    <property type="match status" value="1"/>
</dbReference>
<evidence type="ECO:0000259" key="5">
    <source>
        <dbReference type="Pfam" id="PF01035"/>
    </source>
</evidence>
<dbReference type="EC" id="2.1.1.63" evidence="2"/>
<keyword evidence="6" id="KW-0489">Methyltransferase</keyword>
<dbReference type="STRING" id="1448308.A0A2T2NCT0"/>
<dbReference type="AlphaFoldDB" id="A0A2T2NCT0"/>
<dbReference type="EMBL" id="KZ678140">
    <property type="protein sequence ID" value="PSN63189.1"/>
    <property type="molecule type" value="Genomic_DNA"/>
</dbReference>
<protein>
    <recommendedName>
        <fullName evidence="3">Methylated-DNA--protein-cysteine methyltransferase</fullName>
        <ecNumber evidence="2">2.1.1.63</ecNumber>
    </recommendedName>
</protein>
<keyword evidence="6" id="KW-0808">Transferase</keyword>
<dbReference type="SUPFAM" id="SSF46767">
    <property type="entry name" value="Methylated DNA-protein cysteine methyltransferase, C-terminal domain"/>
    <property type="match status" value="1"/>
</dbReference>
<comment type="similarity">
    <text evidence="1">Belongs to the MGMT family.</text>
</comment>
<dbReference type="InterPro" id="IPR014048">
    <property type="entry name" value="MethylDNA_cys_MeTrfase_DNA-bd"/>
</dbReference>
<organism evidence="6 7">
    <name type="scientific">Corynespora cassiicola Philippines</name>
    <dbReference type="NCBI Taxonomy" id="1448308"/>
    <lineage>
        <taxon>Eukaryota</taxon>
        <taxon>Fungi</taxon>
        <taxon>Dikarya</taxon>
        <taxon>Ascomycota</taxon>
        <taxon>Pezizomycotina</taxon>
        <taxon>Dothideomycetes</taxon>
        <taxon>Pleosporomycetidae</taxon>
        <taxon>Pleosporales</taxon>
        <taxon>Corynesporascaceae</taxon>
        <taxon>Corynespora</taxon>
    </lineage>
</organism>
<dbReference type="OrthoDB" id="1907495at2759"/>
<dbReference type="Gene3D" id="1.10.10.10">
    <property type="entry name" value="Winged helix-like DNA-binding domain superfamily/Winged helix DNA-binding domain"/>
    <property type="match status" value="1"/>
</dbReference>
<proteinExistence type="inferred from homology"/>
<evidence type="ECO:0000256" key="2">
    <source>
        <dbReference type="ARBA" id="ARBA00011918"/>
    </source>
</evidence>
<gene>
    <name evidence="6" type="ORF">BS50DRAFT_602900</name>
</gene>
<dbReference type="Proteomes" id="UP000240883">
    <property type="component" value="Unassembled WGS sequence"/>
</dbReference>
<dbReference type="GO" id="GO:0003908">
    <property type="term" value="F:methylated-DNA-[protein]-cysteine S-methyltransferase activity"/>
    <property type="evidence" value="ECO:0007669"/>
    <property type="project" value="UniProtKB-EC"/>
</dbReference>
<dbReference type="PANTHER" id="PTHR10815:SF13">
    <property type="entry name" value="METHYLATED-DNA--PROTEIN-CYSTEINE METHYLTRANSFERASE"/>
    <property type="match status" value="1"/>
</dbReference>
<evidence type="ECO:0000313" key="7">
    <source>
        <dbReference type="Proteomes" id="UP000240883"/>
    </source>
</evidence>
<accession>A0A2T2NCT0</accession>
<dbReference type="InterPro" id="IPR036388">
    <property type="entry name" value="WH-like_DNA-bd_sf"/>
</dbReference>
<name>A0A2T2NCT0_CORCC</name>
<evidence type="ECO:0000313" key="6">
    <source>
        <dbReference type="EMBL" id="PSN63189.1"/>
    </source>
</evidence>
<evidence type="ECO:0000256" key="3">
    <source>
        <dbReference type="ARBA" id="ARBA00015377"/>
    </source>
</evidence>
<reference evidence="6 7" key="1">
    <citation type="journal article" date="2018" name="Front. Microbiol.">
        <title>Genome-Wide Analysis of Corynespora cassiicola Leaf Fall Disease Putative Effectors.</title>
        <authorList>
            <person name="Lopez D."/>
            <person name="Ribeiro S."/>
            <person name="Label P."/>
            <person name="Fumanal B."/>
            <person name="Venisse J.S."/>
            <person name="Kohler A."/>
            <person name="de Oliveira R.R."/>
            <person name="Labutti K."/>
            <person name="Lipzen A."/>
            <person name="Lail K."/>
            <person name="Bauer D."/>
            <person name="Ohm R.A."/>
            <person name="Barry K.W."/>
            <person name="Spatafora J."/>
            <person name="Grigoriev I.V."/>
            <person name="Martin F.M."/>
            <person name="Pujade-Renaud V."/>
        </authorList>
    </citation>
    <scope>NUCLEOTIDE SEQUENCE [LARGE SCALE GENOMIC DNA]</scope>
    <source>
        <strain evidence="6 7">Philippines</strain>
    </source>
</reference>
<dbReference type="PANTHER" id="PTHR10815">
    <property type="entry name" value="METHYLATED-DNA--PROTEIN-CYSTEINE METHYLTRANSFERASE"/>
    <property type="match status" value="1"/>
</dbReference>
<sequence length="128" mass="14153">MPKPTHPQVTDFQTRVYTLLQQIPPGRICSYAALARALGSSPRAVGGALRNNPFAPEVPCHRCIASTGFIGGFKGDWEKVPSGQNQESKLELLKGEGVEFDEKGMLVDRGLWWDGFRVGEVRFGKQHE</sequence>
<keyword evidence="4" id="KW-0227">DNA damage</keyword>
<dbReference type="GO" id="GO:0006281">
    <property type="term" value="P:DNA repair"/>
    <property type="evidence" value="ECO:0007669"/>
    <property type="project" value="InterPro"/>
</dbReference>
<feature type="domain" description="Methylated-DNA-[protein]-cysteine S-methyltransferase DNA binding" evidence="5">
    <location>
        <begin position="11"/>
        <end position="98"/>
    </location>
</feature>
<dbReference type="GO" id="GO:0032259">
    <property type="term" value="P:methylation"/>
    <property type="evidence" value="ECO:0007669"/>
    <property type="project" value="UniProtKB-KW"/>
</dbReference>
<dbReference type="InterPro" id="IPR036217">
    <property type="entry name" value="MethylDNA_cys_MeTrfase_DNAb"/>
</dbReference>